<dbReference type="AlphaFoldDB" id="A0A060ZNL3"/>
<name>A0A060ZNL3_9ACTN</name>
<dbReference type="HOGENOM" id="CLU_088298_2_0_11"/>
<protein>
    <submittedName>
        <fullName evidence="4">Phenylpyruvate tautomerase PptA (4-oxalocrotonate tautomerase family)</fullName>
    </submittedName>
</protein>
<dbReference type="InterPro" id="IPR004370">
    <property type="entry name" value="4-OT-like_dom"/>
</dbReference>
<reference evidence="3" key="1">
    <citation type="submission" date="2014-05" db="EMBL/GenBank/DDBJ databases">
        <authorList>
            <person name="Horn Fabian"/>
        </authorList>
    </citation>
    <scope>NUCLEOTIDE SEQUENCE</scope>
</reference>
<dbReference type="Pfam" id="PF01361">
    <property type="entry name" value="Tautomerase"/>
    <property type="match status" value="1"/>
</dbReference>
<keyword evidence="1" id="KW-0413">Isomerase</keyword>
<reference evidence="4 5" key="2">
    <citation type="submission" date="2021-03" db="EMBL/GenBank/DDBJ databases">
        <title>Genomic Encyclopedia of Type Strains, Phase IV (KMG-IV): sequencing the most valuable type-strain genomes for metagenomic binning, comparative biology and taxonomic classification.</title>
        <authorList>
            <person name="Goeker M."/>
        </authorList>
    </citation>
    <scope>NUCLEOTIDE SEQUENCE [LARGE SCALE GENOMIC DNA]</scope>
    <source>
        <strain evidence="4 5">DSM 41954</strain>
    </source>
</reference>
<organism evidence="3">
    <name type="scientific">Streptomyces iranensis</name>
    <dbReference type="NCBI Taxonomy" id="576784"/>
    <lineage>
        <taxon>Bacteria</taxon>
        <taxon>Bacillati</taxon>
        <taxon>Actinomycetota</taxon>
        <taxon>Actinomycetes</taxon>
        <taxon>Kitasatosporales</taxon>
        <taxon>Streptomycetaceae</taxon>
        <taxon>Streptomyces</taxon>
        <taxon>Streptomyces violaceusniger group</taxon>
    </lineage>
</organism>
<evidence type="ECO:0000313" key="5">
    <source>
        <dbReference type="Proteomes" id="UP000756710"/>
    </source>
</evidence>
<dbReference type="Proteomes" id="UP000756710">
    <property type="component" value="Unassembled WGS sequence"/>
</dbReference>
<feature type="domain" description="4-oxalocrotonate tautomerase-like" evidence="2">
    <location>
        <begin position="5"/>
        <end position="55"/>
    </location>
</feature>
<dbReference type="Gene3D" id="3.30.429.10">
    <property type="entry name" value="Macrophage Migration Inhibitory Factor"/>
    <property type="match status" value="1"/>
</dbReference>
<evidence type="ECO:0000256" key="1">
    <source>
        <dbReference type="ARBA" id="ARBA00023235"/>
    </source>
</evidence>
<dbReference type="EMBL" id="JAGGLR010000009">
    <property type="protein sequence ID" value="MBP2062603.1"/>
    <property type="molecule type" value="Genomic_DNA"/>
</dbReference>
<dbReference type="InterPro" id="IPR014347">
    <property type="entry name" value="Tautomerase/MIF_sf"/>
</dbReference>
<keyword evidence="5" id="KW-1185">Reference proteome</keyword>
<gene>
    <name evidence="4" type="ORF">J2Z30_003622</name>
    <name evidence="3" type="ORF">SIRAN1614</name>
</gene>
<dbReference type="GO" id="GO:0016853">
    <property type="term" value="F:isomerase activity"/>
    <property type="evidence" value="ECO:0007669"/>
    <property type="project" value="UniProtKB-KW"/>
</dbReference>
<evidence type="ECO:0000313" key="4">
    <source>
        <dbReference type="EMBL" id="MBP2062603.1"/>
    </source>
</evidence>
<accession>A0A060ZNL3</accession>
<sequence length="123" mass="13575">MPVIQCENRAGFAPDVKAKLADEITAVVRDVIKSPMDLISVIFHDLPPESTYRSGAPTDETLIFAHIRAGRSDEAIQSLLKSISEAWSRITGDSEDNIELAVQQYPAKFTMRGGRRLPEPPIV</sequence>
<dbReference type="SUPFAM" id="SSF55331">
    <property type="entry name" value="Tautomerase/MIF"/>
    <property type="match status" value="1"/>
</dbReference>
<dbReference type="RefSeq" id="WP_044568094.1">
    <property type="nucleotide sequence ID" value="NZ_BAABDR010000025.1"/>
</dbReference>
<proteinExistence type="predicted"/>
<dbReference type="EMBL" id="LK022848">
    <property type="protein sequence ID" value="CDR04348.1"/>
    <property type="molecule type" value="Genomic_DNA"/>
</dbReference>
<dbReference type="GeneID" id="32465316"/>
<evidence type="ECO:0000313" key="3">
    <source>
        <dbReference type="EMBL" id="CDR04348.1"/>
    </source>
</evidence>
<evidence type="ECO:0000259" key="2">
    <source>
        <dbReference type="Pfam" id="PF01361"/>
    </source>
</evidence>